<protein>
    <recommendedName>
        <fullName evidence="11">Galactokinase</fullName>
        <ecNumber evidence="11">2.7.1.6</ecNumber>
    </recommendedName>
</protein>
<dbReference type="EMBL" id="LS974202">
    <property type="protein sequence ID" value="SSC12503.1"/>
    <property type="molecule type" value="Genomic_DNA"/>
</dbReference>
<name>A0A7Z7LFI2_9BACT</name>
<keyword evidence="7" id="KW-0067">ATP-binding</keyword>
<dbReference type="PROSITE" id="PS00106">
    <property type="entry name" value="GALACTOKINASE"/>
    <property type="match status" value="1"/>
</dbReference>
<dbReference type="KEGG" id="minf:MESINF_1054"/>
<evidence type="ECO:0000256" key="3">
    <source>
        <dbReference type="ARBA" id="ARBA00022679"/>
    </source>
</evidence>
<dbReference type="InterPro" id="IPR006203">
    <property type="entry name" value="GHMP_knse_ATP-bd_CS"/>
</dbReference>
<feature type="domain" description="GHMP kinase C-terminal" evidence="13">
    <location>
        <begin position="259"/>
        <end position="338"/>
    </location>
</feature>
<dbReference type="InterPro" id="IPR014721">
    <property type="entry name" value="Ribsml_uS5_D2-typ_fold_subgr"/>
</dbReference>
<dbReference type="NCBIfam" id="TIGR00131">
    <property type="entry name" value="gal_kin"/>
    <property type="match status" value="1"/>
</dbReference>
<evidence type="ECO:0000256" key="1">
    <source>
        <dbReference type="ARBA" id="ARBA00006566"/>
    </source>
</evidence>
<keyword evidence="4" id="KW-0479">Metal-binding</keyword>
<evidence type="ECO:0000259" key="14">
    <source>
        <dbReference type="Pfam" id="PF10509"/>
    </source>
</evidence>
<organism evidence="15 16">
    <name type="scientific">Mesotoga infera</name>
    <dbReference type="NCBI Taxonomy" id="1236046"/>
    <lineage>
        <taxon>Bacteria</taxon>
        <taxon>Thermotogati</taxon>
        <taxon>Thermotogota</taxon>
        <taxon>Thermotogae</taxon>
        <taxon>Kosmotogales</taxon>
        <taxon>Kosmotogaceae</taxon>
        <taxon>Mesotoga</taxon>
    </lineage>
</organism>
<feature type="domain" description="GHMP kinase N-terminal" evidence="12">
    <location>
        <begin position="72"/>
        <end position="160"/>
    </location>
</feature>
<dbReference type="InterPro" id="IPR000705">
    <property type="entry name" value="Galactokinase"/>
</dbReference>
<dbReference type="Gene3D" id="3.30.70.890">
    <property type="entry name" value="GHMP kinase, C-terminal domain"/>
    <property type="match status" value="1"/>
</dbReference>
<dbReference type="InterPro" id="IPR036554">
    <property type="entry name" value="GHMP_kinase_C_sf"/>
</dbReference>
<dbReference type="Gene3D" id="3.30.230.10">
    <property type="match status" value="1"/>
</dbReference>
<dbReference type="RefSeq" id="WP_231936873.1">
    <property type="nucleotide sequence ID" value="NZ_LS974202.1"/>
</dbReference>
<evidence type="ECO:0000259" key="12">
    <source>
        <dbReference type="Pfam" id="PF00288"/>
    </source>
</evidence>
<dbReference type="InterPro" id="IPR006204">
    <property type="entry name" value="GHMP_kinase_N_dom"/>
</dbReference>
<dbReference type="InterPro" id="IPR019741">
    <property type="entry name" value="Galactokinase_CS"/>
</dbReference>
<dbReference type="PIRSF" id="PIRSF000530">
    <property type="entry name" value="Galactokinase"/>
    <property type="match status" value="1"/>
</dbReference>
<evidence type="ECO:0000256" key="9">
    <source>
        <dbReference type="ARBA" id="ARBA00023144"/>
    </source>
</evidence>
<dbReference type="SUPFAM" id="SSF55060">
    <property type="entry name" value="GHMP Kinase, C-terminal domain"/>
    <property type="match status" value="1"/>
</dbReference>
<comment type="similarity">
    <text evidence="1">Belongs to the GHMP kinase family. GalK subfamily.</text>
</comment>
<dbReference type="InterPro" id="IPR019539">
    <property type="entry name" value="GalKase_N"/>
</dbReference>
<evidence type="ECO:0000259" key="13">
    <source>
        <dbReference type="Pfam" id="PF08544"/>
    </source>
</evidence>
<evidence type="ECO:0000313" key="15">
    <source>
        <dbReference type="EMBL" id="SSC12503.1"/>
    </source>
</evidence>
<accession>A0A7Z7LFI2</accession>
<dbReference type="Proteomes" id="UP000250796">
    <property type="component" value="Chromosome MESINF"/>
</dbReference>
<evidence type="ECO:0000256" key="8">
    <source>
        <dbReference type="ARBA" id="ARBA00022842"/>
    </source>
</evidence>
<dbReference type="FunFam" id="3.30.70.890:FF:000001">
    <property type="entry name" value="Galactokinase"/>
    <property type="match status" value="1"/>
</dbReference>
<dbReference type="GO" id="GO:0006012">
    <property type="term" value="P:galactose metabolic process"/>
    <property type="evidence" value="ECO:0007669"/>
    <property type="project" value="UniProtKB-UniRule"/>
</dbReference>
<evidence type="ECO:0000256" key="7">
    <source>
        <dbReference type="ARBA" id="ARBA00022840"/>
    </source>
</evidence>
<keyword evidence="10" id="KW-0119">Carbohydrate metabolism</keyword>
<keyword evidence="5" id="KW-0547">Nucleotide-binding</keyword>
<dbReference type="FunFam" id="3.30.230.10:FF:000017">
    <property type="entry name" value="Galactokinase"/>
    <property type="match status" value="1"/>
</dbReference>
<dbReference type="InterPro" id="IPR020568">
    <property type="entry name" value="Ribosomal_Su5_D2-typ_SF"/>
</dbReference>
<dbReference type="InterPro" id="IPR006206">
    <property type="entry name" value="Mevalonate/galactokinase"/>
</dbReference>
<keyword evidence="8" id="KW-0460">Magnesium</keyword>
<dbReference type="AlphaFoldDB" id="A0A7Z7LFI2"/>
<evidence type="ECO:0000256" key="6">
    <source>
        <dbReference type="ARBA" id="ARBA00022777"/>
    </source>
</evidence>
<dbReference type="PRINTS" id="PR00473">
    <property type="entry name" value="GALCTOKINASE"/>
</dbReference>
<keyword evidence="3 15" id="KW-0808">Transferase</keyword>
<evidence type="ECO:0000256" key="4">
    <source>
        <dbReference type="ARBA" id="ARBA00022723"/>
    </source>
</evidence>
<dbReference type="PANTHER" id="PTHR10457:SF7">
    <property type="entry name" value="GALACTOKINASE-RELATED"/>
    <property type="match status" value="1"/>
</dbReference>
<sequence>MKRYFRAPGRINIIGEHTDYNDGYVLPAAIDRYVTLSIERTGRERIELSSAGREAITFGEGEIEPAGNWGDYVKGIFHVLKSVKKVEFGGLSIEIESTVPEGAGLSSSAALEVATITALNEVFGLSLTDEERYRLSQRAENEFVGVQCGIMDQFASVMGRQDSAIFLDTVSMEYEYLPLELGAYSLVVFDSKVHHELLSGGYNSRREEARKALEILGKKSYRDVSMVDLFSARPKMEDLYYRRAMHVVSENMRVLEVVKTLANSNYENLGRFLVQSHESLAYDYEVSCEEIDFIVDTLRNLNGVSGARMIGGGFGGSVLALCEKSEREKIVEVVRERYFKEFNIAMDAYEVRPSRGAGEIGE</sequence>
<dbReference type="Pfam" id="PF10509">
    <property type="entry name" value="GalKase_gal_bdg"/>
    <property type="match status" value="1"/>
</dbReference>
<dbReference type="PRINTS" id="PR00959">
    <property type="entry name" value="MEVGALKINASE"/>
</dbReference>
<keyword evidence="2" id="KW-0963">Cytoplasm</keyword>
<dbReference type="PANTHER" id="PTHR10457">
    <property type="entry name" value="MEVALONATE KINASE/GALACTOKINASE"/>
    <property type="match status" value="1"/>
</dbReference>
<reference evidence="15 16" key="1">
    <citation type="submission" date="2017-01" db="EMBL/GenBank/DDBJ databases">
        <authorList>
            <person name="Erauso G."/>
        </authorList>
    </citation>
    <scope>NUCLEOTIDE SEQUENCE [LARGE SCALE GENOMIC DNA]</scope>
    <source>
        <strain evidence="15">MESINF1</strain>
    </source>
</reference>
<evidence type="ECO:0000256" key="11">
    <source>
        <dbReference type="NCBIfam" id="TIGR00131"/>
    </source>
</evidence>
<dbReference type="GO" id="GO:0005524">
    <property type="term" value="F:ATP binding"/>
    <property type="evidence" value="ECO:0007669"/>
    <property type="project" value="UniProtKB-UniRule"/>
</dbReference>
<dbReference type="GO" id="GO:0005829">
    <property type="term" value="C:cytosol"/>
    <property type="evidence" value="ECO:0007669"/>
    <property type="project" value="TreeGrafter"/>
</dbReference>
<evidence type="ECO:0000256" key="10">
    <source>
        <dbReference type="ARBA" id="ARBA00023277"/>
    </source>
</evidence>
<evidence type="ECO:0000313" key="16">
    <source>
        <dbReference type="Proteomes" id="UP000250796"/>
    </source>
</evidence>
<dbReference type="GO" id="GO:0004335">
    <property type="term" value="F:galactokinase activity"/>
    <property type="evidence" value="ECO:0007669"/>
    <property type="project" value="UniProtKB-UniRule"/>
</dbReference>
<proteinExistence type="inferred from homology"/>
<dbReference type="GO" id="GO:0046872">
    <property type="term" value="F:metal ion binding"/>
    <property type="evidence" value="ECO:0007669"/>
    <property type="project" value="UniProtKB-KW"/>
</dbReference>
<evidence type="ECO:0000256" key="2">
    <source>
        <dbReference type="ARBA" id="ARBA00022490"/>
    </source>
</evidence>
<keyword evidence="16" id="KW-1185">Reference proteome</keyword>
<dbReference type="Pfam" id="PF00288">
    <property type="entry name" value="GHMP_kinases_N"/>
    <property type="match status" value="1"/>
</dbReference>
<dbReference type="SUPFAM" id="SSF54211">
    <property type="entry name" value="Ribosomal protein S5 domain 2-like"/>
    <property type="match status" value="1"/>
</dbReference>
<keyword evidence="9" id="KW-0299">Galactose metabolism</keyword>
<dbReference type="InterPro" id="IPR013750">
    <property type="entry name" value="GHMP_kinase_C_dom"/>
</dbReference>
<dbReference type="EC" id="2.7.1.6" evidence="11"/>
<feature type="domain" description="Galactokinase N-terminal" evidence="14">
    <location>
        <begin position="4"/>
        <end position="38"/>
    </location>
</feature>
<keyword evidence="6 15" id="KW-0418">Kinase</keyword>
<dbReference type="Pfam" id="PF08544">
    <property type="entry name" value="GHMP_kinases_C"/>
    <property type="match status" value="1"/>
</dbReference>
<gene>
    <name evidence="15" type="primary">galK</name>
    <name evidence="15" type="ORF">MESINF_1054</name>
</gene>
<evidence type="ECO:0000256" key="5">
    <source>
        <dbReference type="ARBA" id="ARBA00022741"/>
    </source>
</evidence>
<dbReference type="PROSITE" id="PS00627">
    <property type="entry name" value="GHMP_KINASES_ATP"/>
    <property type="match status" value="1"/>
</dbReference>